<feature type="transmembrane region" description="Helical" evidence="1">
    <location>
        <begin position="12"/>
        <end position="35"/>
    </location>
</feature>
<dbReference type="Proteomes" id="UP001642409">
    <property type="component" value="Unassembled WGS sequence"/>
</dbReference>
<keyword evidence="1" id="KW-0472">Membrane</keyword>
<accession>A0AA86NEP7</accession>
<proteinExistence type="predicted"/>
<feature type="transmembrane region" description="Helical" evidence="1">
    <location>
        <begin position="41"/>
        <end position="64"/>
    </location>
</feature>
<organism evidence="2">
    <name type="scientific">Hexamita inflata</name>
    <dbReference type="NCBI Taxonomy" id="28002"/>
    <lineage>
        <taxon>Eukaryota</taxon>
        <taxon>Metamonada</taxon>
        <taxon>Diplomonadida</taxon>
        <taxon>Hexamitidae</taxon>
        <taxon>Hexamitinae</taxon>
        <taxon>Hexamita</taxon>
    </lineage>
</organism>
<dbReference type="EMBL" id="CATOUU010000137">
    <property type="protein sequence ID" value="CAI9917716.1"/>
    <property type="molecule type" value="Genomic_DNA"/>
</dbReference>
<protein>
    <submittedName>
        <fullName evidence="3">Hypothetical_protein</fullName>
    </submittedName>
</protein>
<dbReference type="AlphaFoldDB" id="A0AA86NEP7"/>
<keyword evidence="1" id="KW-0812">Transmembrane</keyword>
<feature type="transmembrane region" description="Helical" evidence="1">
    <location>
        <begin position="104"/>
        <end position="125"/>
    </location>
</feature>
<evidence type="ECO:0000313" key="2">
    <source>
        <dbReference type="EMBL" id="CAI9917716.1"/>
    </source>
</evidence>
<sequence>MGETRVIGKCGSLLIYLTRLLESIFAGFLIFPPFINMCMGFTIPLLFLAIFFVMCGLFVFFGCWKFTCIQKCLGMYFGFLFHDAFRGVFEMILGFMMYVAWNTWYQILCSIGCIIGVITGFLLMVQKCVVG</sequence>
<reference evidence="2" key="1">
    <citation type="submission" date="2023-06" db="EMBL/GenBank/DDBJ databases">
        <authorList>
            <person name="Kurt Z."/>
        </authorList>
    </citation>
    <scope>NUCLEOTIDE SEQUENCE</scope>
</reference>
<keyword evidence="4" id="KW-1185">Reference proteome</keyword>
<evidence type="ECO:0000313" key="4">
    <source>
        <dbReference type="Proteomes" id="UP001642409"/>
    </source>
</evidence>
<reference evidence="3 4" key="2">
    <citation type="submission" date="2024-07" db="EMBL/GenBank/DDBJ databases">
        <authorList>
            <person name="Akdeniz Z."/>
        </authorList>
    </citation>
    <scope>NUCLEOTIDE SEQUENCE [LARGE SCALE GENOMIC DNA]</scope>
</reference>
<keyword evidence="1" id="KW-1133">Transmembrane helix</keyword>
<feature type="transmembrane region" description="Helical" evidence="1">
    <location>
        <begin position="76"/>
        <end position="98"/>
    </location>
</feature>
<dbReference type="EMBL" id="CAXDID020000215">
    <property type="protein sequence ID" value="CAL6057729.1"/>
    <property type="molecule type" value="Genomic_DNA"/>
</dbReference>
<comment type="caution">
    <text evidence="2">The sequence shown here is derived from an EMBL/GenBank/DDBJ whole genome shotgun (WGS) entry which is preliminary data.</text>
</comment>
<evidence type="ECO:0000313" key="3">
    <source>
        <dbReference type="EMBL" id="CAL6057729.1"/>
    </source>
</evidence>
<evidence type="ECO:0000256" key="1">
    <source>
        <dbReference type="SAM" id="Phobius"/>
    </source>
</evidence>
<name>A0AA86NEP7_9EUKA</name>
<gene>
    <name evidence="3" type="ORF">HINF_LOCUS47648</name>
    <name evidence="2" type="ORF">HINF_LOCUS5361</name>
</gene>